<evidence type="ECO:0000313" key="3">
    <source>
        <dbReference type="Proteomes" id="UP001469553"/>
    </source>
</evidence>
<reference evidence="2 3" key="1">
    <citation type="submission" date="2021-06" db="EMBL/GenBank/DDBJ databases">
        <authorList>
            <person name="Palmer J.M."/>
        </authorList>
    </citation>
    <scope>NUCLEOTIDE SEQUENCE [LARGE SCALE GENOMIC DNA]</scope>
    <source>
        <strain evidence="2 3">AS_MEX2019</strain>
        <tissue evidence="2">Muscle</tissue>
    </source>
</reference>
<feature type="compositionally biased region" description="Basic and acidic residues" evidence="1">
    <location>
        <begin position="59"/>
        <end position="70"/>
    </location>
</feature>
<feature type="region of interest" description="Disordered" evidence="1">
    <location>
        <begin position="1"/>
        <end position="86"/>
    </location>
</feature>
<feature type="compositionally biased region" description="Basic and acidic residues" evidence="1">
    <location>
        <begin position="1"/>
        <end position="14"/>
    </location>
</feature>
<name>A0ABV0Y9L3_9TELE</name>
<dbReference type="Proteomes" id="UP001469553">
    <property type="component" value="Unassembled WGS sequence"/>
</dbReference>
<organism evidence="2 3">
    <name type="scientific">Ameca splendens</name>
    <dbReference type="NCBI Taxonomy" id="208324"/>
    <lineage>
        <taxon>Eukaryota</taxon>
        <taxon>Metazoa</taxon>
        <taxon>Chordata</taxon>
        <taxon>Craniata</taxon>
        <taxon>Vertebrata</taxon>
        <taxon>Euteleostomi</taxon>
        <taxon>Actinopterygii</taxon>
        <taxon>Neopterygii</taxon>
        <taxon>Teleostei</taxon>
        <taxon>Neoteleostei</taxon>
        <taxon>Acanthomorphata</taxon>
        <taxon>Ovalentaria</taxon>
        <taxon>Atherinomorphae</taxon>
        <taxon>Cyprinodontiformes</taxon>
        <taxon>Goodeidae</taxon>
        <taxon>Ameca</taxon>
    </lineage>
</organism>
<evidence type="ECO:0000313" key="2">
    <source>
        <dbReference type="EMBL" id="MEQ2290489.1"/>
    </source>
</evidence>
<evidence type="ECO:0000256" key="1">
    <source>
        <dbReference type="SAM" id="MobiDB-lite"/>
    </source>
</evidence>
<keyword evidence="3" id="KW-1185">Reference proteome</keyword>
<protein>
    <submittedName>
        <fullName evidence="2">Uncharacterized protein</fullName>
    </submittedName>
</protein>
<proteinExistence type="predicted"/>
<sequence length="86" mass="9476">MPRRKQEQPKRLPSPERSQGKVVCPTLPQTSNNKGSQSAATARSRNISGRQMHCCRQTGKGEREGEDIRQRSPGPGLEPGRALRGL</sequence>
<comment type="caution">
    <text evidence="2">The sequence shown here is derived from an EMBL/GenBank/DDBJ whole genome shotgun (WGS) entry which is preliminary data.</text>
</comment>
<dbReference type="EMBL" id="JAHRIP010028369">
    <property type="protein sequence ID" value="MEQ2290489.1"/>
    <property type="molecule type" value="Genomic_DNA"/>
</dbReference>
<gene>
    <name evidence="2" type="ORF">AMECASPLE_003768</name>
</gene>
<accession>A0ABV0Y9L3</accession>
<feature type="compositionally biased region" description="Polar residues" evidence="1">
    <location>
        <begin position="27"/>
        <end position="49"/>
    </location>
</feature>